<evidence type="ECO:0000259" key="1">
    <source>
        <dbReference type="Pfam" id="PF13761"/>
    </source>
</evidence>
<accession>A0A917LDP7</accession>
<proteinExistence type="predicted"/>
<dbReference type="Pfam" id="PF13761">
    <property type="entry name" value="DUF4166"/>
    <property type="match status" value="1"/>
</dbReference>
<dbReference type="Proteomes" id="UP000616608">
    <property type="component" value="Unassembled WGS sequence"/>
</dbReference>
<name>A0A917LDP7_9BACI</name>
<sequence>MSIYQRLLGQDFKRLHPKLQQRYTIPTGAMFQAQGVMHRVKGGPFWLKPFYTMATKYHFLFPEQGRAIPFHITNISRMNAQGETEVYWERAFHFANQTRYFNATMTIDANFTKVKDYLGTPALFYSDLHMHVTKEGRLLIRSGVQRFCIKSTEIALPPFLQGHVVVEEGYDERQDVYTIHVSINNPWIGGIMHYAGYFTTSF</sequence>
<dbReference type="AlphaFoldDB" id="A0A917LDP7"/>
<reference evidence="2" key="2">
    <citation type="submission" date="2020-09" db="EMBL/GenBank/DDBJ databases">
        <authorList>
            <person name="Sun Q."/>
            <person name="Zhou Y."/>
        </authorList>
    </citation>
    <scope>NUCLEOTIDE SEQUENCE</scope>
    <source>
        <strain evidence="2">CGMCC 1.15760</strain>
    </source>
</reference>
<evidence type="ECO:0000313" key="3">
    <source>
        <dbReference type="Proteomes" id="UP000616608"/>
    </source>
</evidence>
<dbReference type="RefSeq" id="WP_188613518.1">
    <property type="nucleotide sequence ID" value="NZ_BMJT01000002.1"/>
</dbReference>
<gene>
    <name evidence="2" type="primary">yndH</name>
    <name evidence="2" type="ORF">GCM10007425_05790</name>
</gene>
<organism evidence="2 3">
    <name type="scientific">Lysinibacillus alkalisoli</name>
    <dbReference type="NCBI Taxonomy" id="1911548"/>
    <lineage>
        <taxon>Bacteria</taxon>
        <taxon>Bacillati</taxon>
        <taxon>Bacillota</taxon>
        <taxon>Bacilli</taxon>
        <taxon>Bacillales</taxon>
        <taxon>Bacillaceae</taxon>
        <taxon>Lysinibacillus</taxon>
    </lineage>
</organism>
<keyword evidence="3" id="KW-1185">Reference proteome</keyword>
<feature type="domain" description="DUF4166" evidence="1">
    <location>
        <begin position="15"/>
        <end position="198"/>
    </location>
</feature>
<evidence type="ECO:0000313" key="2">
    <source>
        <dbReference type="EMBL" id="GGG14360.1"/>
    </source>
</evidence>
<dbReference type="EMBL" id="BMJT01000002">
    <property type="protein sequence ID" value="GGG14360.1"/>
    <property type="molecule type" value="Genomic_DNA"/>
</dbReference>
<reference evidence="2" key="1">
    <citation type="journal article" date="2014" name="Int. J. Syst. Evol. Microbiol.">
        <title>Complete genome sequence of Corynebacterium casei LMG S-19264T (=DSM 44701T), isolated from a smear-ripened cheese.</title>
        <authorList>
            <consortium name="US DOE Joint Genome Institute (JGI-PGF)"/>
            <person name="Walter F."/>
            <person name="Albersmeier A."/>
            <person name="Kalinowski J."/>
            <person name="Ruckert C."/>
        </authorList>
    </citation>
    <scope>NUCLEOTIDE SEQUENCE</scope>
    <source>
        <strain evidence="2">CGMCC 1.15760</strain>
    </source>
</reference>
<comment type="caution">
    <text evidence="2">The sequence shown here is derived from an EMBL/GenBank/DDBJ whole genome shotgun (WGS) entry which is preliminary data.</text>
</comment>
<dbReference type="InterPro" id="IPR025311">
    <property type="entry name" value="DUF4166"/>
</dbReference>
<protein>
    <recommendedName>
        <fullName evidence="1">DUF4166 domain-containing protein</fullName>
    </recommendedName>
</protein>